<reference evidence="6" key="2">
    <citation type="journal article" date="2021" name="Microbiome">
        <title>Successional dynamics and alternative stable states in a saline activated sludge microbial community over 9 years.</title>
        <authorList>
            <person name="Wang Y."/>
            <person name="Ye J."/>
            <person name="Ju F."/>
            <person name="Liu L."/>
            <person name="Boyd J.A."/>
            <person name="Deng Y."/>
            <person name="Parks D.H."/>
            <person name="Jiang X."/>
            <person name="Yin X."/>
            <person name="Woodcroft B.J."/>
            <person name="Tyson G.W."/>
            <person name="Hugenholtz P."/>
            <person name="Polz M.F."/>
            <person name="Zhang T."/>
        </authorList>
    </citation>
    <scope>NUCLEOTIDE SEQUENCE</scope>
    <source>
        <strain evidence="6">HKST-UBA14</strain>
    </source>
</reference>
<evidence type="ECO:0000256" key="1">
    <source>
        <dbReference type="ARBA" id="ARBA00022692"/>
    </source>
</evidence>
<dbReference type="PANTHER" id="PTHR23530">
    <property type="entry name" value="TRANSPORT PROTEIN-RELATED"/>
    <property type="match status" value="1"/>
</dbReference>
<keyword evidence="1 4" id="KW-0812">Transmembrane</keyword>
<dbReference type="InterPro" id="IPR011701">
    <property type="entry name" value="MFS"/>
</dbReference>
<reference evidence="6" key="1">
    <citation type="submission" date="2020-04" db="EMBL/GenBank/DDBJ databases">
        <authorList>
            <person name="Zhang T."/>
        </authorList>
    </citation>
    <scope>NUCLEOTIDE SEQUENCE</scope>
    <source>
        <strain evidence="6">HKST-UBA14</strain>
    </source>
</reference>
<accession>A0A955RIX5</accession>
<dbReference type="PROSITE" id="PS50850">
    <property type="entry name" value="MFS"/>
    <property type="match status" value="1"/>
</dbReference>
<evidence type="ECO:0000256" key="4">
    <source>
        <dbReference type="SAM" id="Phobius"/>
    </source>
</evidence>
<feature type="domain" description="Major facilitator superfamily (MFS) profile" evidence="5">
    <location>
        <begin position="1"/>
        <end position="377"/>
    </location>
</feature>
<dbReference type="EMBL" id="JAGQLK010000005">
    <property type="protein sequence ID" value="MCA9382815.1"/>
    <property type="molecule type" value="Genomic_DNA"/>
</dbReference>
<evidence type="ECO:0000256" key="2">
    <source>
        <dbReference type="ARBA" id="ARBA00022989"/>
    </source>
</evidence>
<feature type="transmembrane region" description="Helical" evidence="4">
    <location>
        <begin position="58"/>
        <end position="76"/>
    </location>
</feature>
<feature type="transmembrane region" description="Helical" evidence="4">
    <location>
        <begin position="324"/>
        <end position="342"/>
    </location>
</feature>
<name>A0A955RIX5_9BACT</name>
<dbReference type="InterPro" id="IPR020846">
    <property type="entry name" value="MFS_dom"/>
</dbReference>
<feature type="non-terminal residue" evidence="6">
    <location>
        <position position="1"/>
    </location>
</feature>
<feature type="transmembrane region" description="Helical" evidence="4">
    <location>
        <begin position="202"/>
        <end position="218"/>
    </location>
</feature>
<dbReference type="Gene3D" id="1.20.1250.20">
    <property type="entry name" value="MFS general substrate transporter like domains"/>
    <property type="match status" value="1"/>
</dbReference>
<gene>
    <name evidence="6" type="ORF">KC909_00455</name>
</gene>
<dbReference type="PANTHER" id="PTHR23530:SF1">
    <property type="entry name" value="PERMEASE, MAJOR FACILITATOR SUPERFAMILY-RELATED"/>
    <property type="match status" value="1"/>
</dbReference>
<evidence type="ECO:0000256" key="3">
    <source>
        <dbReference type="ARBA" id="ARBA00023136"/>
    </source>
</evidence>
<keyword evidence="2 4" id="KW-1133">Transmembrane helix</keyword>
<dbReference type="GO" id="GO:0022857">
    <property type="term" value="F:transmembrane transporter activity"/>
    <property type="evidence" value="ECO:0007669"/>
    <property type="project" value="InterPro"/>
</dbReference>
<evidence type="ECO:0000313" key="6">
    <source>
        <dbReference type="EMBL" id="MCA9382815.1"/>
    </source>
</evidence>
<dbReference type="Pfam" id="PF07690">
    <property type="entry name" value="MFS_1"/>
    <property type="match status" value="1"/>
</dbReference>
<keyword evidence="3 4" id="KW-0472">Membrane</keyword>
<feature type="transmembrane region" description="Helical" evidence="4">
    <location>
        <begin position="82"/>
        <end position="105"/>
    </location>
</feature>
<dbReference type="InterPro" id="IPR036259">
    <property type="entry name" value="MFS_trans_sf"/>
</dbReference>
<dbReference type="SUPFAM" id="SSF103473">
    <property type="entry name" value="MFS general substrate transporter"/>
    <property type="match status" value="1"/>
</dbReference>
<sequence length="377" mass="42290">VIIPLFQTWFWLGVWLLYYLKFTNYAGIGLIETTWASLAFFLEIPTGAFSDLFGKKKTLMFAFMLASTGNLLMGFAQSTSYLVVSVFIMGIGGSLYSGTAEAVIYDSLKSINLENEYEKTLSVIKRNSLLFMASASFIGGYLYKLNNSLPFFATSFAYFIGMIMIIWLKEPEIDSEKFSLRNYVEQTKQGFHELFSKKIDKLFLIQILASFSLAVILIEVVDPALALDFGFSEGQLGIIYAIVPIISAIGAAYYPVLRKRFSQKALFWTTSSVMIVTTIISPQLGLITGGSFLVLRNFFYPFYELISSDTINQHIDSKYRATTISTFVTMLSIPYVASIYFIGRNIDEYGVDNIISKIAAIIFTILIVSIAIKLAKK</sequence>
<dbReference type="InterPro" id="IPR053160">
    <property type="entry name" value="MFS_DHA3_Transporter"/>
</dbReference>
<dbReference type="AlphaFoldDB" id="A0A955RIX5"/>
<evidence type="ECO:0000259" key="5">
    <source>
        <dbReference type="PROSITE" id="PS50850"/>
    </source>
</evidence>
<comment type="caution">
    <text evidence="6">The sequence shown here is derived from an EMBL/GenBank/DDBJ whole genome shotgun (WGS) entry which is preliminary data.</text>
</comment>
<dbReference type="Proteomes" id="UP000783287">
    <property type="component" value="Unassembled WGS sequence"/>
</dbReference>
<evidence type="ECO:0000313" key="7">
    <source>
        <dbReference type="Proteomes" id="UP000783287"/>
    </source>
</evidence>
<protein>
    <submittedName>
        <fullName evidence="6">MFS transporter</fullName>
    </submittedName>
</protein>
<feature type="transmembrane region" description="Helical" evidence="4">
    <location>
        <begin position="354"/>
        <end position="375"/>
    </location>
</feature>
<feature type="transmembrane region" description="Helical" evidence="4">
    <location>
        <begin position="264"/>
        <end position="280"/>
    </location>
</feature>
<organism evidence="6 7">
    <name type="scientific">Candidatus Dojkabacteria bacterium</name>
    <dbReference type="NCBI Taxonomy" id="2099670"/>
    <lineage>
        <taxon>Bacteria</taxon>
        <taxon>Candidatus Dojkabacteria</taxon>
    </lineage>
</organism>
<feature type="transmembrane region" description="Helical" evidence="4">
    <location>
        <begin position="238"/>
        <end position="257"/>
    </location>
</feature>
<feature type="transmembrane region" description="Helical" evidence="4">
    <location>
        <begin position="149"/>
        <end position="168"/>
    </location>
</feature>
<proteinExistence type="predicted"/>